<evidence type="ECO:0000313" key="3">
    <source>
        <dbReference type="Proteomes" id="UP000095765"/>
    </source>
</evidence>
<evidence type="ECO:0000313" key="4">
    <source>
        <dbReference type="Proteomes" id="UP000260828"/>
    </source>
</evidence>
<evidence type="ECO:0000313" key="2">
    <source>
        <dbReference type="EMBL" id="RGE69573.1"/>
    </source>
</evidence>
<proteinExistence type="predicted"/>
<gene>
    <name evidence="2" type="primary">mobC</name>
    <name evidence="2" type="ORF">DXC40_00430</name>
    <name evidence="1" type="ORF">ERS852551_00984</name>
</gene>
<reference evidence="1 3" key="1">
    <citation type="submission" date="2015-09" db="EMBL/GenBank/DDBJ databases">
        <authorList>
            <consortium name="Pathogen Informatics"/>
        </authorList>
    </citation>
    <scope>NUCLEOTIDE SEQUENCE [LARGE SCALE GENOMIC DNA]</scope>
    <source>
        <strain evidence="1 3">2789STDY5834939</strain>
    </source>
</reference>
<dbReference type="Pfam" id="PF21983">
    <property type="entry name" value="NikA-like"/>
    <property type="match status" value="1"/>
</dbReference>
<dbReference type="InterPro" id="IPR053842">
    <property type="entry name" value="NikA-like"/>
</dbReference>
<dbReference type="OrthoDB" id="1645362at2"/>
<sequence length="103" mass="11669">MKKDIKFSTRMASEDREAIKELAKRSGMSMSDYVTACCLGKQVVVVDGLKEVLKELKSIGRNLNQLVTLAHMGRITVINLDGVRQAFSELCATVRLILERRRW</sequence>
<organism evidence="1 3">
    <name type="scientific">Anaerotruncus colihominis</name>
    <dbReference type="NCBI Taxonomy" id="169435"/>
    <lineage>
        <taxon>Bacteria</taxon>
        <taxon>Bacillati</taxon>
        <taxon>Bacillota</taxon>
        <taxon>Clostridia</taxon>
        <taxon>Eubacteriales</taxon>
        <taxon>Oscillospiraceae</taxon>
        <taxon>Anaerotruncus</taxon>
    </lineage>
</organism>
<dbReference type="RefSeq" id="WP_055244433.1">
    <property type="nucleotide sequence ID" value="NZ_CABIWA010000007.1"/>
</dbReference>
<dbReference type="Proteomes" id="UP000095765">
    <property type="component" value="Unassembled WGS sequence"/>
</dbReference>
<dbReference type="AlphaFoldDB" id="A0A174NRV3"/>
<evidence type="ECO:0000313" key="1">
    <source>
        <dbReference type="EMBL" id="CUP49587.1"/>
    </source>
</evidence>
<protein>
    <submittedName>
        <fullName evidence="2">Plasmid mobilization relaxosome protein MobC</fullName>
    </submittedName>
</protein>
<reference evidence="2 4" key="2">
    <citation type="submission" date="2018-08" db="EMBL/GenBank/DDBJ databases">
        <title>A genome reference for cultivated species of the human gut microbiota.</title>
        <authorList>
            <person name="Zou Y."/>
            <person name="Xue W."/>
            <person name="Luo G."/>
        </authorList>
    </citation>
    <scope>NUCLEOTIDE SEQUENCE [LARGE SCALE GENOMIC DNA]</scope>
    <source>
        <strain evidence="2 4">TF05-12AC</strain>
    </source>
</reference>
<name>A0A174NRV3_9FIRM</name>
<accession>A0A174NRV3</accession>
<dbReference type="EMBL" id="CZBE01000005">
    <property type="protein sequence ID" value="CUP49587.1"/>
    <property type="molecule type" value="Genomic_DNA"/>
</dbReference>
<dbReference type="EMBL" id="QVME01000001">
    <property type="protein sequence ID" value="RGE69573.1"/>
    <property type="molecule type" value="Genomic_DNA"/>
</dbReference>
<dbReference type="Proteomes" id="UP000260828">
    <property type="component" value="Unassembled WGS sequence"/>
</dbReference>